<evidence type="ECO:0000313" key="8">
    <source>
        <dbReference type="Proteomes" id="UP000279236"/>
    </source>
</evidence>
<keyword evidence="2" id="KW-0479">Metal-binding</keyword>
<dbReference type="RefSeq" id="XP_028478759.1">
    <property type="nucleotide sequence ID" value="XM_028619787.1"/>
</dbReference>
<evidence type="ECO:0000256" key="1">
    <source>
        <dbReference type="ARBA" id="ARBA00008517"/>
    </source>
</evidence>
<dbReference type="InterPro" id="IPR038254">
    <property type="entry name" value="KIN17_WH-like_sf"/>
</dbReference>
<dbReference type="PANTHER" id="PTHR12805:SF0">
    <property type="entry name" value="DNA_RNA-BINDING PROTEIN KIN17"/>
    <property type="match status" value="1"/>
</dbReference>
<feature type="compositionally biased region" description="Low complexity" evidence="5">
    <location>
        <begin position="179"/>
        <end position="193"/>
    </location>
</feature>
<dbReference type="InterPro" id="IPR019447">
    <property type="entry name" value="DNA/RNA-bd_Kin17_WH-like_dom"/>
</dbReference>
<comment type="caution">
    <text evidence="7">The sequence shown here is derived from an EMBL/GenBank/DDBJ whole genome shotgun (WGS) entry which is preliminary data.</text>
</comment>
<dbReference type="EMBL" id="RSCE01000002">
    <property type="protein sequence ID" value="RSH85974.1"/>
    <property type="molecule type" value="Genomic_DNA"/>
</dbReference>
<feature type="compositionally biased region" description="Basic and acidic residues" evidence="5">
    <location>
        <begin position="310"/>
        <end position="327"/>
    </location>
</feature>
<name>A0A427Y4G1_9TREE</name>
<evidence type="ECO:0000256" key="3">
    <source>
        <dbReference type="ARBA" id="ARBA00022771"/>
    </source>
</evidence>
<evidence type="ECO:0000256" key="2">
    <source>
        <dbReference type="ARBA" id="ARBA00022723"/>
    </source>
</evidence>
<dbReference type="Gene3D" id="1.10.10.2030">
    <property type="entry name" value="DNA/RNA-binding protein Kin17, conserved domain"/>
    <property type="match status" value="1"/>
</dbReference>
<dbReference type="STRING" id="105984.A0A427Y4G1"/>
<protein>
    <recommendedName>
        <fullName evidence="6">DNA/RNA-binding protein Kin17 WH-like domain-containing protein</fullName>
    </recommendedName>
</protein>
<dbReference type="GO" id="GO:0003690">
    <property type="term" value="F:double-stranded DNA binding"/>
    <property type="evidence" value="ECO:0007669"/>
    <property type="project" value="TreeGrafter"/>
</dbReference>
<dbReference type="GO" id="GO:0005634">
    <property type="term" value="C:nucleus"/>
    <property type="evidence" value="ECO:0007669"/>
    <property type="project" value="TreeGrafter"/>
</dbReference>
<dbReference type="SMART" id="SM01253">
    <property type="entry name" value="Kin17_mid"/>
    <property type="match status" value="1"/>
</dbReference>
<comment type="similarity">
    <text evidence="1">Belongs to the KIN17 family.</text>
</comment>
<sequence length="343" mass="36915">MGRADAGSTKAQSNAIKAKGLGRLRWYCQVCEKQCRDENGFQAHCRSEPHLRKIIALGPNAGSTIAEFSRQFQYEFVSLLKTRHNTQRVRANAVYNEYIQDKQHVHMNATRWVTLNGFIMTLGKAGTVKVDEDDKGLWIQWVDNTPATLAKQAALQKKERATMDGEDRERKMLEDQIARARAAAGADDQAPQGLVRPEGEKVSLSLSFKPVAVEPAAESTDGPSNAEASGSGSGAAPAAEGPGAAAATPKISFGGFSSFGKTPVANPLKANPLKRPAAANVFKTAKAPRTDDSDSRGGSGNSGSKGFMSEAERLMKEDQARRNRRTEGGYQGAGPRRGGDVRR</sequence>
<evidence type="ECO:0000259" key="6">
    <source>
        <dbReference type="SMART" id="SM01253"/>
    </source>
</evidence>
<dbReference type="GO" id="GO:0008270">
    <property type="term" value="F:zinc ion binding"/>
    <property type="evidence" value="ECO:0007669"/>
    <property type="project" value="UniProtKB-KW"/>
</dbReference>
<evidence type="ECO:0000313" key="7">
    <source>
        <dbReference type="EMBL" id="RSH85974.1"/>
    </source>
</evidence>
<evidence type="ECO:0000256" key="4">
    <source>
        <dbReference type="ARBA" id="ARBA00022833"/>
    </source>
</evidence>
<keyword evidence="8" id="KW-1185">Reference proteome</keyword>
<keyword evidence="4" id="KW-0862">Zinc</keyword>
<proteinExistence type="inferred from homology"/>
<dbReference type="InterPro" id="IPR036236">
    <property type="entry name" value="Znf_C2H2_sf"/>
</dbReference>
<dbReference type="GO" id="GO:0006974">
    <property type="term" value="P:DNA damage response"/>
    <property type="evidence" value="ECO:0007669"/>
    <property type="project" value="TreeGrafter"/>
</dbReference>
<accession>A0A427Y4G1</accession>
<dbReference type="Proteomes" id="UP000279236">
    <property type="component" value="Unassembled WGS sequence"/>
</dbReference>
<dbReference type="GeneID" id="39588704"/>
<dbReference type="FunFam" id="1.10.10.2030:FF:000001">
    <property type="entry name" value="DNA/RNA-binding protein KIN17, putative"/>
    <property type="match status" value="1"/>
</dbReference>
<feature type="compositionally biased region" description="Low complexity" evidence="5">
    <location>
        <begin position="222"/>
        <end position="247"/>
    </location>
</feature>
<gene>
    <name evidence="7" type="ORF">EHS24_004161</name>
</gene>
<feature type="region of interest" description="Disordered" evidence="5">
    <location>
        <begin position="179"/>
        <end position="201"/>
    </location>
</feature>
<dbReference type="AlphaFoldDB" id="A0A427Y4G1"/>
<dbReference type="GO" id="GO:0006260">
    <property type="term" value="P:DNA replication"/>
    <property type="evidence" value="ECO:0007669"/>
    <property type="project" value="TreeGrafter"/>
</dbReference>
<dbReference type="OrthoDB" id="10266249at2759"/>
<dbReference type="Pfam" id="PF10357">
    <property type="entry name" value="WH_KIN17"/>
    <property type="match status" value="1"/>
</dbReference>
<dbReference type="PANTHER" id="PTHR12805">
    <property type="entry name" value="KIN17 KIN, ANTIGENIC DETERMINANT OF RECA PROTEIN HOMOLOG"/>
    <property type="match status" value="1"/>
</dbReference>
<dbReference type="InterPro" id="IPR037321">
    <property type="entry name" value="KIN17-like"/>
</dbReference>
<keyword evidence="3" id="KW-0863">Zinc-finger</keyword>
<dbReference type="Pfam" id="PF25095">
    <property type="entry name" value="C2H2-zf_KIN17"/>
    <property type="match status" value="1"/>
</dbReference>
<feature type="region of interest" description="Disordered" evidence="5">
    <location>
        <begin position="213"/>
        <end position="343"/>
    </location>
</feature>
<evidence type="ECO:0000256" key="5">
    <source>
        <dbReference type="SAM" id="MobiDB-lite"/>
    </source>
</evidence>
<dbReference type="SUPFAM" id="SSF57667">
    <property type="entry name" value="beta-beta-alpha zinc fingers"/>
    <property type="match status" value="1"/>
</dbReference>
<organism evidence="7 8">
    <name type="scientific">Apiotrichum porosum</name>
    <dbReference type="NCBI Taxonomy" id="105984"/>
    <lineage>
        <taxon>Eukaryota</taxon>
        <taxon>Fungi</taxon>
        <taxon>Dikarya</taxon>
        <taxon>Basidiomycota</taxon>
        <taxon>Agaricomycotina</taxon>
        <taxon>Tremellomycetes</taxon>
        <taxon>Trichosporonales</taxon>
        <taxon>Trichosporonaceae</taxon>
        <taxon>Apiotrichum</taxon>
    </lineage>
</organism>
<feature type="domain" description="DNA/RNA-binding protein Kin17 WH-like" evidence="6">
    <location>
        <begin position="52"/>
        <end position="178"/>
    </location>
</feature>
<dbReference type="InterPro" id="IPR056767">
    <property type="entry name" value="C2H2-Znf_KIN17"/>
</dbReference>
<reference evidence="7 8" key="1">
    <citation type="submission" date="2018-11" db="EMBL/GenBank/DDBJ databases">
        <title>Genome sequence of Apiotrichum porosum DSM 27194.</title>
        <authorList>
            <person name="Aliyu H."/>
            <person name="Gorte O."/>
            <person name="Ochsenreither K."/>
        </authorList>
    </citation>
    <scope>NUCLEOTIDE SEQUENCE [LARGE SCALE GENOMIC DNA]</scope>
    <source>
        <strain evidence="7 8">DSM 27194</strain>
    </source>
</reference>